<evidence type="ECO:0000256" key="1">
    <source>
        <dbReference type="SAM" id="Phobius"/>
    </source>
</evidence>
<feature type="transmembrane region" description="Helical" evidence="1">
    <location>
        <begin position="12"/>
        <end position="41"/>
    </location>
</feature>
<feature type="transmembrane region" description="Helical" evidence="1">
    <location>
        <begin position="358"/>
        <end position="384"/>
    </location>
</feature>
<keyword evidence="1" id="KW-0812">Transmembrane</keyword>
<reference evidence="2" key="1">
    <citation type="submission" date="2023-05" db="EMBL/GenBank/DDBJ databases">
        <authorList>
            <person name="Zhang X."/>
        </authorList>
    </citation>
    <scope>NUCLEOTIDE SEQUENCE</scope>
    <source>
        <strain evidence="2">BD1B2-1</strain>
    </source>
</reference>
<feature type="transmembrane region" description="Helical" evidence="1">
    <location>
        <begin position="53"/>
        <end position="72"/>
    </location>
</feature>
<keyword evidence="1" id="KW-1133">Transmembrane helix</keyword>
<evidence type="ECO:0000313" key="2">
    <source>
        <dbReference type="EMBL" id="MDJ1502012.1"/>
    </source>
</evidence>
<name>A0AAE3R783_9BACT</name>
<feature type="transmembrane region" description="Helical" evidence="1">
    <location>
        <begin position="236"/>
        <end position="254"/>
    </location>
</feature>
<keyword evidence="3" id="KW-1185">Reference proteome</keyword>
<proteinExistence type="predicted"/>
<dbReference type="RefSeq" id="WP_314511795.1">
    <property type="nucleotide sequence ID" value="NZ_JASJOU010000004.1"/>
</dbReference>
<dbReference type="AlphaFoldDB" id="A0AAE3R783"/>
<comment type="caution">
    <text evidence="2">The sequence shown here is derived from an EMBL/GenBank/DDBJ whole genome shotgun (WGS) entry which is preliminary data.</text>
</comment>
<feature type="transmembrane region" description="Helical" evidence="1">
    <location>
        <begin position="78"/>
        <end position="98"/>
    </location>
</feature>
<feature type="transmembrane region" description="Helical" evidence="1">
    <location>
        <begin position="118"/>
        <end position="143"/>
    </location>
</feature>
<gene>
    <name evidence="2" type="ORF">QNI22_15200</name>
</gene>
<organism evidence="2 3">
    <name type="scientific">Xanthocytophaga agilis</name>
    <dbReference type="NCBI Taxonomy" id="3048010"/>
    <lineage>
        <taxon>Bacteria</taxon>
        <taxon>Pseudomonadati</taxon>
        <taxon>Bacteroidota</taxon>
        <taxon>Cytophagia</taxon>
        <taxon>Cytophagales</taxon>
        <taxon>Rhodocytophagaceae</taxon>
        <taxon>Xanthocytophaga</taxon>
    </lineage>
</organism>
<protein>
    <submittedName>
        <fullName evidence="2">Uncharacterized protein</fullName>
    </submittedName>
</protein>
<feature type="transmembrane region" description="Helical" evidence="1">
    <location>
        <begin position="192"/>
        <end position="224"/>
    </location>
</feature>
<feature type="transmembrane region" description="Helical" evidence="1">
    <location>
        <begin position="163"/>
        <end position="185"/>
    </location>
</feature>
<sequence>MNEKYAKPYFESFMVALSLSLLPIKIFSYVVPFVALFWFIVRSSSGRVLQRTLMAITGIVVLLGFYYIIYLYQGTSFLLGNSVVAIFTYSTFFLLLVIPGRGISSAFSYEKYAPVLKWIILIEGIIGILQFVIVTVTGITYIINGDSVQGTIGIDAILNGNAGFGNQIFVISMIFFIFLFIPYVLQQRKYYYVVLIGLLSIMLAGVLHVFVSLVWALLFTILFYRKNLIFSDLSKIIGGVAMALLMLLPLEFFFPGISKTTAVFFQIYQDRDSPKFEAMDNAFDKLPEQYPLVSLIGLGPGQYSSRAGLISSGNYYGSKMNFLPNEVSEPFRKLFQHTWLEYTHGSDRYGNSTMHRPFFSILSLFAEFGFIGIGLFLGCILYFFMKIRLLFVFFKERKNKVNTYLAFAMGVLLIMLVFISTFENYLETVQALLPGMMLFKVLYSQLLTKAKQKPQEELIQKELVSA</sequence>
<feature type="transmembrane region" description="Helical" evidence="1">
    <location>
        <begin position="404"/>
        <end position="426"/>
    </location>
</feature>
<accession>A0AAE3R783</accession>
<evidence type="ECO:0000313" key="3">
    <source>
        <dbReference type="Proteomes" id="UP001232063"/>
    </source>
</evidence>
<dbReference type="Proteomes" id="UP001232063">
    <property type="component" value="Unassembled WGS sequence"/>
</dbReference>
<keyword evidence="1" id="KW-0472">Membrane</keyword>
<dbReference type="EMBL" id="JASJOU010000004">
    <property type="protein sequence ID" value="MDJ1502012.1"/>
    <property type="molecule type" value="Genomic_DNA"/>
</dbReference>